<feature type="compositionally biased region" description="Low complexity" evidence="1">
    <location>
        <begin position="46"/>
        <end position="61"/>
    </location>
</feature>
<sequence>MFHRRRPATTTTRTTKPTLMTKLKGPNAKSRTVKTTTTTRQNPIQGHRQTGHTGRTGPTGRTGHRFGHKNAYGAPTHTRHQRKATLGDKVSGAMLKLKGSLMHRPATKHKPREAESSILLWIGYQIMLRDVFDFHGHPWIHRCTCRAWM</sequence>
<protein>
    <submittedName>
        <fullName evidence="2">Pc12g13670 protein</fullName>
    </submittedName>
</protein>
<dbReference type="Proteomes" id="UP000000724">
    <property type="component" value="Contig Pc00c12"/>
</dbReference>
<name>B6H022_PENRW</name>
<feature type="region of interest" description="Disordered" evidence="1">
    <location>
        <begin position="1"/>
        <end position="65"/>
    </location>
</feature>
<dbReference type="OrthoDB" id="5426707at2759"/>
<reference evidence="2 3" key="1">
    <citation type="journal article" date="2008" name="Nat. Biotechnol.">
        <title>Genome sequencing and analysis of the filamentous fungus Penicillium chrysogenum.</title>
        <authorList>
            <person name="van den Berg M.A."/>
            <person name="Albang R."/>
            <person name="Albermann K."/>
            <person name="Badger J.H."/>
            <person name="Daran J.-M."/>
            <person name="Driessen A.J.M."/>
            <person name="Garcia-Estrada C."/>
            <person name="Fedorova N.D."/>
            <person name="Harris D.M."/>
            <person name="Heijne W.H.M."/>
            <person name="Joardar V.S."/>
            <person name="Kiel J.A.K.W."/>
            <person name="Kovalchuk A."/>
            <person name="Martin J.F."/>
            <person name="Nierman W.C."/>
            <person name="Nijland J.G."/>
            <person name="Pronk J.T."/>
            <person name="Roubos J.A."/>
            <person name="van der Klei I.J."/>
            <person name="van Peij N.N.M.E."/>
            <person name="Veenhuis M."/>
            <person name="von Doehren H."/>
            <person name="Wagner C."/>
            <person name="Wortman J.R."/>
            <person name="Bovenberg R.A.L."/>
        </authorList>
    </citation>
    <scope>NUCLEOTIDE SEQUENCE [LARGE SCALE GENOMIC DNA]</scope>
    <source>
        <strain evidence="3">ATCC 28089 / DSM 1075 / NRRL 1951 / Wisconsin 54-1255</strain>
    </source>
</reference>
<dbReference type="VEuPathDB" id="FungiDB:PCH_Pc12g13670"/>
<evidence type="ECO:0000256" key="1">
    <source>
        <dbReference type="SAM" id="MobiDB-lite"/>
    </source>
</evidence>
<dbReference type="OMA" id="MNGRRTH"/>
<feature type="compositionally biased region" description="Low complexity" evidence="1">
    <location>
        <begin position="8"/>
        <end position="23"/>
    </location>
</feature>
<evidence type="ECO:0000313" key="2">
    <source>
        <dbReference type="EMBL" id="CAP80994.1"/>
    </source>
</evidence>
<gene>
    <name evidence="2" type="ORF">Pc12g13670</name>
    <name evidence="2" type="ORF">PCH_Pc12g13670</name>
</gene>
<accession>B6H022</accession>
<dbReference type="EMBL" id="AM920427">
    <property type="protein sequence ID" value="CAP80994.1"/>
    <property type="molecule type" value="Genomic_DNA"/>
</dbReference>
<dbReference type="HOGENOM" id="CLU_124525_1_0_1"/>
<keyword evidence="3" id="KW-1185">Reference proteome</keyword>
<dbReference type="BioCyc" id="PCHR:PC12G13670-MONOMER"/>
<feature type="compositionally biased region" description="Polar residues" evidence="1">
    <location>
        <begin position="29"/>
        <end position="44"/>
    </location>
</feature>
<dbReference type="AlphaFoldDB" id="B6H022"/>
<evidence type="ECO:0000313" key="3">
    <source>
        <dbReference type="Proteomes" id="UP000000724"/>
    </source>
</evidence>
<proteinExistence type="predicted"/>
<organism evidence="2 3">
    <name type="scientific">Penicillium rubens (strain ATCC 28089 / DSM 1075 / NRRL 1951 / Wisconsin 54-1255)</name>
    <name type="common">Penicillium chrysogenum</name>
    <dbReference type="NCBI Taxonomy" id="500485"/>
    <lineage>
        <taxon>Eukaryota</taxon>
        <taxon>Fungi</taxon>
        <taxon>Dikarya</taxon>
        <taxon>Ascomycota</taxon>
        <taxon>Pezizomycotina</taxon>
        <taxon>Eurotiomycetes</taxon>
        <taxon>Eurotiomycetidae</taxon>
        <taxon>Eurotiales</taxon>
        <taxon>Aspergillaceae</taxon>
        <taxon>Penicillium</taxon>
        <taxon>Penicillium chrysogenum species complex</taxon>
    </lineage>
</organism>